<sequence>PKSKMEGDSEPSTEAEEAAVYFQIPGPMITFQNISYCVSVKKNLLQRSAEEKEILRNVSGIMKPGMNAILGPTGSGKTSLLDVIAGRKDPRGLRSGQVLVDNQIMTSELRLRSAYVVQDDILMGTLTIKENLEFSANLRLPPREFSAEEKKLKVNAVIRELSLQDCADTKHIGTEFIRGVSGGERKRCSIGMELITSPSLLFLDEPTTGLDANTAFSIIRLLHRLSRNGKTIIFSIHQPRYSIFRQFDHLTLMNKGEIIFAGPAEKAVGYFEGLGYKCEPFNNPADFFLDITNGEIAPCTDMATPGLQSASGMLSGDKNPLALCYKESEFCSQVEEQLKQMGQVADPSATPVHIRASYATPFHYQLMVVCGRTVKNILRNPQTSYAQLALNIVFGILVGLIYYQIPNTIPEALQNRIGAFFFLVINMIFGNLSAVELFISERVLFIHENASGYYRTSVYFLSKVFADLIPNRIVPVFLFSGVSYYMMGLKNATDAFFLYCLTMSLVSLAAVSLAFLVSASVGSFAVANVLIALPYVFMMVFGGFLVNLNSMLSWLSWLKWISIFRYGLDALTINEMKGQVFTNNYTIVTGEMYMTQQSIDYSPWGFWQNEVALLGIMIVCMLMAYVQLRRINKWKNSNPQQKQNVKHMKTGLQSQMCLPLSWYVQHLRQGR</sequence>
<dbReference type="InterPro" id="IPR027417">
    <property type="entry name" value="P-loop_NTPase"/>
</dbReference>
<dbReference type="GO" id="GO:0015562">
    <property type="term" value="F:efflux transmembrane transporter activity"/>
    <property type="evidence" value="ECO:0007669"/>
    <property type="project" value="UniProtKB-ARBA"/>
</dbReference>
<feature type="domain" description="ABC transporter" evidence="10">
    <location>
        <begin position="29"/>
        <end position="280"/>
    </location>
</feature>
<evidence type="ECO:0000256" key="6">
    <source>
        <dbReference type="ARBA" id="ARBA00022840"/>
    </source>
</evidence>
<dbReference type="InterPro" id="IPR003439">
    <property type="entry name" value="ABC_transporter-like_ATP-bd"/>
</dbReference>
<dbReference type="PANTHER" id="PTHR48041:SF49">
    <property type="entry name" value="ATP-BINDING CASSETTE TRANSPORTER SUB-FAMILY G MEMBER 2B-RELATED"/>
    <property type="match status" value="1"/>
</dbReference>
<comment type="subcellular location">
    <subcellularLocation>
        <location evidence="1">Membrane</location>
        <topology evidence="1">Multi-pass membrane protein</topology>
    </subcellularLocation>
</comment>
<evidence type="ECO:0000313" key="11">
    <source>
        <dbReference type="Ensembl" id="ENSLOCP00000010732.1"/>
    </source>
</evidence>
<evidence type="ECO:0000256" key="7">
    <source>
        <dbReference type="ARBA" id="ARBA00022989"/>
    </source>
</evidence>
<feature type="transmembrane region" description="Helical" evidence="9">
    <location>
        <begin position="496"/>
        <end position="517"/>
    </location>
</feature>
<dbReference type="AlphaFoldDB" id="W5MQS3"/>
<keyword evidence="6" id="KW-0067">ATP-binding</keyword>
<dbReference type="InterPro" id="IPR013525">
    <property type="entry name" value="ABC2_TM"/>
</dbReference>
<evidence type="ECO:0000256" key="1">
    <source>
        <dbReference type="ARBA" id="ARBA00004141"/>
    </source>
</evidence>
<accession>W5MQS3</accession>
<dbReference type="GO" id="GO:0140359">
    <property type="term" value="F:ABC-type transporter activity"/>
    <property type="evidence" value="ECO:0007669"/>
    <property type="project" value="InterPro"/>
</dbReference>
<evidence type="ECO:0000256" key="3">
    <source>
        <dbReference type="ARBA" id="ARBA00022448"/>
    </source>
</evidence>
<dbReference type="EMBL" id="AHAT01003997">
    <property type="status" value="NOT_ANNOTATED_CDS"/>
    <property type="molecule type" value="Genomic_DNA"/>
</dbReference>
<dbReference type="GO" id="GO:0008514">
    <property type="term" value="F:organic anion transmembrane transporter activity"/>
    <property type="evidence" value="ECO:0007669"/>
    <property type="project" value="UniProtKB-ARBA"/>
</dbReference>
<dbReference type="GO" id="GO:0005886">
    <property type="term" value="C:plasma membrane"/>
    <property type="evidence" value="ECO:0000318"/>
    <property type="project" value="GO_Central"/>
</dbReference>
<proteinExistence type="inferred from homology"/>
<dbReference type="GO" id="GO:0016887">
    <property type="term" value="F:ATP hydrolysis activity"/>
    <property type="evidence" value="ECO:0007669"/>
    <property type="project" value="InterPro"/>
</dbReference>
<dbReference type="OMA" id="HYCVQEK"/>
<dbReference type="eggNOG" id="KOG0061">
    <property type="taxonomic scope" value="Eukaryota"/>
</dbReference>
<dbReference type="InterPro" id="IPR050352">
    <property type="entry name" value="ABCG_transporters"/>
</dbReference>
<reference evidence="11" key="3">
    <citation type="submission" date="2025-09" db="UniProtKB">
        <authorList>
            <consortium name="Ensembl"/>
        </authorList>
    </citation>
    <scope>IDENTIFICATION</scope>
</reference>
<dbReference type="InParanoid" id="W5MQS3"/>
<feature type="transmembrane region" description="Helical" evidence="9">
    <location>
        <begin position="524"/>
        <end position="546"/>
    </location>
</feature>
<dbReference type="Pfam" id="PF19055">
    <property type="entry name" value="ABC2_membrane_7"/>
    <property type="match status" value="1"/>
</dbReference>
<name>W5MQS3_LEPOC</name>
<feature type="transmembrane region" description="Helical" evidence="9">
    <location>
        <begin position="417"/>
        <end position="439"/>
    </location>
</feature>
<evidence type="ECO:0000256" key="9">
    <source>
        <dbReference type="SAM" id="Phobius"/>
    </source>
</evidence>
<dbReference type="PROSITE" id="PS50893">
    <property type="entry name" value="ABC_TRANSPORTER_2"/>
    <property type="match status" value="1"/>
</dbReference>
<evidence type="ECO:0000256" key="5">
    <source>
        <dbReference type="ARBA" id="ARBA00022741"/>
    </source>
</evidence>
<dbReference type="InterPro" id="IPR003593">
    <property type="entry name" value="AAA+_ATPase"/>
</dbReference>
<keyword evidence="3" id="KW-0813">Transport</keyword>
<evidence type="ECO:0000256" key="2">
    <source>
        <dbReference type="ARBA" id="ARBA00005814"/>
    </source>
</evidence>
<evidence type="ECO:0000256" key="4">
    <source>
        <dbReference type="ARBA" id="ARBA00022692"/>
    </source>
</evidence>
<dbReference type="GO" id="GO:0042626">
    <property type="term" value="F:ATPase-coupled transmembrane transporter activity"/>
    <property type="evidence" value="ECO:0000318"/>
    <property type="project" value="GO_Central"/>
</dbReference>
<keyword evidence="12" id="KW-1185">Reference proteome</keyword>
<dbReference type="GO" id="GO:0016324">
    <property type="term" value="C:apical plasma membrane"/>
    <property type="evidence" value="ECO:0007669"/>
    <property type="project" value="UniProtKB-ARBA"/>
</dbReference>
<dbReference type="STRING" id="7918.ENSLOCP00000010732"/>
<dbReference type="CDD" id="cd03213">
    <property type="entry name" value="ABCG_EPDR"/>
    <property type="match status" value="1"/>
</dbReference>
<keyword evidence="5" id="KW-0547">Nucleotide-binding</keyword>
<dbReference type="Gene3D" id="3.40.50.300">
    <property type="entry name" value="P-loop containing nucleotide triphosphate hydrolases"/>
    <property type="match status" value="1"/>
</dbReference>
<feature type="transmembrane region" description="Helical" evidence="9">
    <location>
        <begin position="385"/>
        <end position="405"/>
    </location>
</feature>
<dbReference type="Pfam" id="PF00005">
    <property type="entry name" value="ABC_tran"/>
    <property type="match status" value="1"/>
</dbReference>
<keyword evidence="7 9" id="KW-1133">Transmembrane helix</keyword>
<evidence type="ECO:0000313" key="12">
    <source>
        <dbReference type="Proteomes" id="UP000018468"/>
    </source>
</evidence>
<organism evidence="11 12">
    <name type="scientific">Lepisosteus oculatus</name>
    <name type="common">Spotted gar</name>
    <dbReference type="NCBI Taxonomy" id="7918"/>
    <lineage>
        <taxon>Eukaryota</taxon>
        <taxon>Metazoa</taxon>
        <taxon>Chordata</taxon>
        <taxon>Craniata</taxon>
        <taxon>Vertebrata</taxon>
        <taxon>Euteleostomi</taxon>
        <taxon>Actinopterygii</taxon>
        <taxon>Neopterygii</taxon>
        <taxon>Holostei</taxon>
        <taxon>Semionotiformes</taxon>
        <taxon>Lepisosteidae</taxon>
        <taxon>Lepisosteus</taxon>
    </lineage>
</organism>
<dbReference type="GO" id="GO:0055085">
    <property type="term" value="P:transmembrane transport"/>
    <property type="evidence" value="ECO:0000318"/>
    <property type="project" value="GO_Central"/>
</dbReference>
<dbReference type="GO" id="GO:0005524">
    <property type="term" value="F:ATP binding"/>
    <property type="evidence" value="ECO:0007669"/>
    <property type="project" value="UniProtKB-KW"/>
</dbReference>
<dbReference type="PANTHER" id="PTHR48041">
    <property type="entry name" value="ABC TRANSPORTER G FAMILY MEMBER 28"/>
    <property type="match status" value="1"/>
</dbReference>
<evidence type="ECO:0000259" key="10">
    <source>
        <dbReference type="PROSITE" id="PS50893"/>
    </source>
</evidence>
<dbReference type="Pfam" id="PF01061">
    <property type="entry name" value="ABC2_membrane"/>
    <property type="match status" value="1"/>
</dbReference>
<feature type="transmembrane region" description="Helical" evidence="9">
    <location>
        <begin position="611"/>
        <end position="628"/>
    </location>
</feature>
<evidence type="ECO:0000256" key="8">
    <source>
        <dbReference type="ARBA" id="ARBA00023136"/>
    </source>
</evidence>
<dbReference type="HOGENOM" id="CLU_000604_57_8_1"/>
<dbReference type="Bgee" id="ENSLOCG00000008815">
    <property type="expression patterns" value="Expressed in ovary and 13 other cell types or tissues"/>
</dbReference>
<dbReference type="FunFam" id="3.40.50.300:FF:000622">
    <property type="entry name" value="ATP-binding cassette sub-family G member 2"/>
    <property type="match status" value="1"/>
</dbReference>
<dbReference type="Proteomes" id="UP000018468">
    <property type="component" value="Linkage group LG5"/>
</dbReference>
<dbReference type="InterPro" id="IPR043926">
    <property type="entry name" value="ABCG_dom"/>
</dbReference>
<reference evidence="11" key="2">
    <citation type="submission" date="2025-08" db="UniProtKB">
        <authorList>
            <consortium name="Ensembl"/>
        </authorList>
    </citation>
    <scope>IDENTIFICATION</scope>
</reference>
<dbReference type="SMART" id="SM00382">
    <property type="entry name" value="AAA"/>
    <property type="match status" value="1"/>
</dbReference>
<comment type="similarity">
    <text evidence="2">Belongs to the ABC transporter superfamily. ABCG family. Eye pigment precursor importer (TC 3.A.1.204) subfamily.</text>
</comment>
<keyword evidence="8 9" id="KW-0472">Membrane</keyword>
<keyword evidence="4 9" id="KW-0812">Transmembrane</keyword>
<dbReference type="GeneTree" id="ENSGT00940000165949"/>
<protein>
    <submittedName>
        <fullName evidence="11">ATP-binding cassette, sub-family G (WHITE), member 2c</fullName>
    </submittedName>
</protein>
<dbReference type="SUPFAM" id="SSF52540">
    <property type="entry name" value="P-loop containing nucleoside triphosphate hydrolases"/>
    <property type="match status" value="1"/>
</dbReference>
<dbReference type="Ensembl" id="ENSLOCT00000010747.1">
    <property type="protein sequence ID" value="ENSLOCP00000010732.1"/>
    <property type="gene ID" value="ENSLOCG00000008815.1"/>
</dbReference>
<reference evidence="12" key="1">
    <citation type="submission" date="2011-12" db="EMBL/GenBank/DDBJ databases">
        <title>The Draft Genome of Lepisosteus oculatus.</title>
        <authorList>
            <consortium name="The Broad Institute Genome Assembly &amp; Analysis Group"/>
            <consortium name="Computational R&amp;D Group"/>
            <consortium name="and Sequencing Platform"/>
            <person name="Di Palma F."/>
            <person name="Alfoldi J."/>
            <person name="Johnson J."/>
            <person name="Berlin A."/>
            <person name="Gnerre S."/>
            <person name="Jaffe D."/>
            <person name="MacCallum I."/>
            <person name="Young S."/>
            <person name="Walker B.J."/>
            <person name="Lander E.S."/>
            <person name="Lindblad-Toh K."/>
        </authorList>
    </citation>
    <scope>NUCLEOTIDE SEQUENCE [LARGE SCALE GENOMIC DNA]</scope>
</reference>